<dbReference type="Gene3D" id="1.10.10.60">
    <property type="entry name" value="Homeodomain-like"/>
    <property type="match status" value="1"/>
</dbReference>
<reference evidence="5 6" key="1">
    <citation type="submission" date="2019-12" db="EMBL/GenBank/DDBJ databases">
        <title>Full genome sequence of a Bacillus safensis strain isolated from commercially available natto in Indonesia.</title>
        <authorList>
            <person name="Yoshida M."/>
            <person name="Uomi M."/>
            <person name="Waturangi D."/>
            <person name="Ekaputri J.J."/>
            <person name="Setiamarga D.H.E."/>
        </authorList>
    </citation>
    <scope>NUCLEOTIDE SEQUENCE [LARGE SCALE GENOMIC DNA]</scope>
    <source>
        <strain evidence="5 6">IDN1</strain>
    </source>
</reference>
<dbReference type="PANTHER" id="PTHR43280:SF28">
    <property type="entry name" value="HTH-TYPE TRANSCRIPTIONAL ACTIVATOR RHAS"/>
    <property type="match status" value="1"/>
</dbReference>
<dbReference type="InterPro" id="IPR018060">
    <property type="entry name" value="HTH_AraC"/>
</dbReference>
<dbReference type="Proteomes" id="UP000464658">
    <property type="component" value="Chromosome"/>
</dbReference>
<evidence type="ECO:0000313" key="5">
    <source>
        <dbReference type="EMBL" id="BBP93535.1"/>
    </source>
</evidence>
<protein>
    <recommendedName>
        <fullName evidence="4">HTH araC/xylS-type domain-containing protein</fullName>
    </recommendedName>
</protein>
<evidence type="ECO:0000256" key="1">
    <source>
        <dbReference type="ARBA" id="ARBA00023015"/>
    </source>
</evidence>
<dbReference type="EMBL" id="AP021906">
    <property type="protein sequence ID" value="BBP93535.1"/>
    <property type="molecule type" value="Genomic_DNA"/>
</dbReference>
<evidence type="ECO:0000256" key="2">
    <source>
        <dbReference type="ARBA" id="ARBA00023125"/>
    </source>
</evidence>
<feature type="domain" description="HTH araC/xylS-type" evidence="4">
    <location>
        <begin position="1"/>
        <end position="50"/>
    </location>
</feature>
<dbReference type="InterPro" id="IPR009057">
    <property type="entry name" value="Homeodomain-like_sf"/>
</dbReference>
<evidence type="ECO:0000259" key="4">
    <source>
        <dbReference type="PROSITE" id="PS01124"/>
    </source>
</evidence>
<keyword evidence="2" id="KW-0238">DNA-binding</keyword>
<sequence length="50" mass="5887">MSVTDYITKKRMARAKQLMAKGNAKLKDIALEIGYQDPYYFSRIFKKKRA</sequence>
<dbReference type="PANTHER" id="PTHR43280">
    <property type="entry name" value="ARAC-FAMILY TRANSCRIPTIONAL REGULATOR"/>
    <property type="match status" value="1"/>
</dbReference>
<name>A0A5S9ML65_BACIA</name>
<dbReference type="PROSITE" id="PS01124">
    <property type="entry name" value="HTH_ARAC_FAMILY_2"/>
    <property type="match status" value="1"/>
</dbReference>
<evidence type="ECO:0000256" key="3">
    <source>
        <dbReference type="ARBA" id="ARBA00023163"/>
    </source>
</evidence>
<evidence type="ECO:0000313" key="6">
    <source>
        <dbReference type="Proteomes" id="UP000464658"/>
    </source>
</evidence>
<keyword evidence="1" id="KW-0805">Transcription regulation</keyword>
<accession>A0A5S9ML65</accession>
<proteinExistence type="predicted"/>
<keyword evidence="3" id="KW-0804">Transcription</keyword>
<gene>
    <name evidence="5" type="ORF">BsIDN1_71530</name>
</gene>
<dbReference type="AlphaFoldDB" id="A0A5S9ML65"/>
<dbReference type="SUPFAM" id="SSF46689">
    <property type="entry name" value="Homeodomain-like"/>
    <property type="match status" value="1"/>
</dbReference>
<organism evidence="5 6">
    <name type="scientific">Bacillus safensis</name>
    <dbReference type="NCBI Taxonomy" id="561879"/>
    <lineage>
        <taxon>Bacteria</taxon>
        <taxon>Bacillati</taxon>
        <taxon>Bacillota</taxon>
        <taxon>Bacilli</taxon>
        <taxon>Bacillales</taxon>
        <taxon>Bacillaceae</taxon>
        <taxon>Bacillus</taxon>
    </lineage>
</organism>
<dbReference type="GO" id="GO:0003700">
    <property type="term" value="F:DNA-binding transcription factor activity"/>
    <property type="evidence" value="ECO:0007669"/>
    <property type="project" value="InterPro"/>
</dbReference>
<dbReference type="Pfam" id="PF12833">
    <property type="entry name" value="HTH_18"/>
    <property type="match status" value="1"/>
</dbReference>
<dbReference type="GO" id="GO:0043565">
    <property type="term" value="F:sequence-specific DNA binding"/>
    <property type="evidence" value="ECO:0007669"/>
    <property type="project" value="InterPro"/>
</dbReference>